<reference evidence="1" key="1">
    <citation type="submission" date="2020-11" db="EMBL/GenBank/DDBJ databases">
        <authorList>
            <person name="Tran Van P."/>
        </authorList>
    </citation>
    <scope>NUCLEOTIDE SEQUENCE</scope>
</reference>
<evidence type="ECO:0000313" key="1">
    <source>
        <dbReference type="EMBL" id="CAD7392370.1"/>
    </source>
</evidence>
<organism evidence="1">
    <name type="scientific">Timema cristinae</name>
    <name type="common">Walking stick</name>
    <dbReference type="NCBI Taxonomy" id="61476"/>
    <lineage>
        <taxon>Eukaryota</taxon>
        <taxon>Metazoa</taxon>
        <taxon>Ecdysozoa</taxon>
        <taxon>Arthropoda</taxon>
        <taxon>Hexapoda</taxon>
        <taxon>Insecta</taxon>
        <taxon>Pterygota</taxon>
        <taxon>Neoptera</taxon>
        <taxon>Polyneoptera</taxon>
        <taxon>Phasmatodea</taxon>
        <taxon>Timematodea</taxon>
        <taxon>Timematoidea</taxon>
        <taxon>Timematidae</taxon>
        <taxon>Timema</taxon>
    </lineage>
</organism>
<name>A0A7R9C981_TIMCR</name>
<accession>A0A7R9C981</accession>
<proteinExistence type="predicted"/>
<dbReference type="AlphaFoldDB" id="A0A7R9C981"/>
<sequence length="332" mass="36692">MVSVHCASNSEIFVLVITHDSSLTPDTLFLEETLLERDVFSSGCGSPVSKNGNAQNTDTPEIVNDLQTLHGIHIYDVDEWLTKCVGDCETNELNDDKNVAAVSQVHEETINKGPDDDDDELPVQIRIQRACKIMVKSKAIGSFQKPSPPIIYKKKGSSSLSPLYTLLTPPATSVLLKLKLLVSLGTPVCSWASSSCVTHIHEGACPGRSNLFSTSEVAPLTGCLSHSIARLPMTHSKGIGMRGGKKNKMAMNAGYTMSSKTLFPPPPITSTYPHPQHTRYFLHFKSHPSEPRQFPSTTIQWEHLTWYFAEILKQDYLEDENRVGKCCFMINS</sequence>
<gene>
    <name evidence="1" type="ORF">TCEB3V08_LOCUS400</name>
</gene>
<protein>
    <submittedName>
        <fullName evidence="1">Uncharacterized protein</fullName>
    </submittedName>
</protein>
<dbReference type="EMBL" id="OC316534">
    <property type="protein sequence ID" value="CAD7392370.1"/>
    <property type="molecule type" value="Genomic_DNA"/>
</dbReference>